<dbReference type="Proteomes" id="UP000294641">
    <property type="component" value="Unassembled WGS sequence"/>
</dbReference>
<comment type="caution">
    <text evidence="2">The sequence shown here is derived from an EMBL/GenBank/DDBJ whole genome shotgun (WGS) entry which is preliminary data.</text>
</comment>
<organism evidence="2 4">
    <name type="scientific">Kurthia zopfii</name>
    <dbReference type="NCBI Taxonomy" id="1650"/>
    <lineage>
        <taxon>Bacteria</taxon>
        <taxon>Bacillati</taxon>
        <taxon>Bacillota</taxon>
        <taxon>Bacilli</taxon>
        <taxon>Bacillales</taxon>
        <taxon>Caryophanaceae</taxon>
        <taxon>Kurthia</taxon>
    </lineage>
</organism>
<evidence type="ECO:0000313" key="2">
    <source>
        <dbReference type="EMBL" id="STX09475.1"/>
    </source>
</evidence>
<evidence type="ECO:0000313" key="4">
    <source>
        <dbReference type="Proteomes" id="UP000254330"/>
    </source>
</evidence>
<evidence type="ECO:0000313" key="3">
    <source>
        <dbReference type="EMBL" id="TDR36007.1"/>
    </source>
</evidence>
<protein>
    <submittedName>
        <fullName evidence="3">Uncharacterized protein YpmS</fullName>
    </submittedName>
    <submittedName>
        <fullName evidence="2">Uncharacterized protein conserved in bacteria</fullName>
    </submittedName>
</protein>
<feature type="transmembrane region" description="Helical" evidence="1">
    <location>
        <begin position="6"/>
        <end position="27"/>
    </location>
</feature>
<keyword evidence="1" id="KW-1133">Transmembrane helix</keyword>
<keyword evidence="1" id="KW-0812">Transmembrane</keyword>
<dbReference type="EMBL" id="SNZG01000027">
    <property type="protein sequence ID" value="TDR36007.1"/>
    <property type="molecule type" value="Genomic_DNA"/>
</dbReference>
<reference evidence="2 4" key="1">
    <citation type="submission" date="2018-06" db="EMBL/GenBank/DDBJ databases">
        <authorList>
            <consortium name="Pathogen Informatics"/>
            <person name="Doyle S."/>
        </authorList>
    </citation>
    <scope>NUCLEOTIDE SEQUENCE [LARGE SCALE GENOMIC DNA]</scope>
    <source>
        <strain evidence="2 4">NCTC10597</strain>
    </source>
</reference>
<sequence length="193" mass="21275">MNKWKVLFLGLLAIVVLGIISILVLVFTGNTDMKKPMPTEHKGNEFSISTKPQDFENLANKFIFDATEGSKVQVEMAIEDDVKITSNVDALGVNIPITLDFDPEIDEHGNLLLHQTNVSVGKLNIPAQTALKLVRDSADLPDFLTIQPSEKTAYIDLTAIDIPLGDLAEGHIKAKTFDLKNDNIELQLIIPQN</sequence>
<dbReference type="OrthoDB" id="2412610at2"/>
<gene>
    <name evidence="3" type="ORF">DFR61_1276</name>
    <name evidence="2" type="ORF">NCTC10597_01150</name>
</gene>
<evidence type="ECO:0000256" key="1">
    <source>
        <dbReference type="SAM" id="Phobius"/>
    </source>
</evidence>
<keyword evidence="1" id="KW-0472">Membrane</keyword>
<name>A0A2U3AB32_9BACL</name>
<reference evidence="3 5" key="2">
    <citation type="submission" date="2019-03" db="EMBL/GenBank/DDBJ databases">
        <title>Genomic Encyclopedia of Type Strains, Phase IV (KMG-IV): sequencing the most valuable type-strain genomes for metagenomic binning, comparative biology and taxonomic classification.</title>
        <authorList>
            <person name="Goeker M."/>
        </authorList>
    </citation>
    <scope>NUCLEOTIDE SEQUENCE [LARGE SCALE GENOMIC DNA]</scope>
    <source>
        <strain evidence="3 5">DSM 20580</strain>
    </source>
</reference>
<dbReference type="Pfam" id="PF09911">
    <property type="entry name" value="DUF2140"/>
    <property type="match status" value="1"/>
</dbReference>
<dbReference type="EMBL" id="UGNP01000001">
    <property type="protein sequence ID" value="STX09475.1"/>
    <property type="molecule type" value="Genomic_DNA"/>
</dbReference>
<dbReference type="Proteomes" id="UP000254330">
    <property type="component" value="Unassembled WGS sequence"/>
</dbReference>
<keyword evidence="5" id="KW-1185">Reference proteome</keyword>
<dbReference type="InterPro" id="IPR018672">
    <property type="entry name" value="DUF2140"/>
</dbReference>
<accession>A0A2U3AB32</accession>
<evidence type="ECO:0000313" key="5">
    <source>
        <dbReference type="Proteomes" id="UP000294641"/>
    </source>
</evidence>
<dbReference type="AlphaFoldDB" id="A0A2U3AB32"/>
<proteinExistence type="predicted"/>
<dbReference type="RefSeq" id="WP_109350200.1">
    <property type="nucleotide sequence ID" value="NZ_BJUE01000021.1"/>
</dbReference>